<dbReference type="InParanoid" id="Q5JEH5"/>
<dbReference type="PATRIC" id="fig|69014.16.peg.83"/>
<dbReference type="RefSeq" id="WP_011249035.1">
    <property type="nucleotide sequence ID" value="NC_006624.1"/>
</dbReference>
<proteinExistence type="predicted"/>
<dbReference type="EnsemblBacteria" id="BAD84269">
    <property type="protein sequence ID" value="BAD84269"/>
    <property type="gene ID" value="TK0080"/>
</dbReference>
<keyword evidence="1" id="KW-1133">Transmembrane helix</keyword>
<organism evidence="2 3">
    <name type="scientific">Thermococcus kodakarensis (strain ATCC BAA-918 / JCM 12380 / KOD1)</name>
    <name type="common">Pyrococcus kodakaraensis (strain KOD1)</name>
    <dbReference type="NCBI Taxonomy" id="69014"/>
    <lineage>
        <taxon>Archaea</taxon>
        <taxon>Methanobacteriati</taxon>
        <taxon>Methanobacteriota</taxon>
        <taxon>Thermococci</taxon>
        <taxon>Thermococcales</taxon>
        <taxon>Thermococcaceae</taxon>
        <taxon>Thermococcus</taxon>
    </lineage>
</organism>
<feature type="transmembrane region" description="Helical" evidence="1">
    <location>
        <begin position="80"/>
        <end position="101"/>
    </location>
</feature>
<reference evidence="2 3" key="1">
    <citation type="journal article" date="2005" name="Genome Res.">
        <title>Complete genome sequence of the hyperthermophilic archaeon Thermococcus kodakaraensis KOD1 and comparison with Pyrococcus genomes.</title>
        <authorList>
            <person name="Fukui T."/>
            <person name="Atomi H."/>
            <person name="Kanai T."/>
            <person name="Matsumi R."/>
            <person name="Fujiwara S."/>
            <person name="Imanaka T."/>
        </authorList>
    </citation>
    <scope>NUCLEOTIDE SEQUENCE [LARGE SCALE GENOMIC DNA]</scope>
    <source>
        <strain evidence="3">ATCC BAA-918 / JCM 12380 / KOD1</strain>
    </source>
</reference>
<dbReference type="OrthoDB" id="102597at2157"/>
<protein>
    <submittedName>
        <fullName evidence="2">Hypothetical membrane protein</fullName>
    </submittedName>
</protein>
<feature type="transmembrane region" description="Helical" evidence="1">
    <location>
        <begin position="113"/>
        <end position="131"/>
    </location>
</feature>
<dbReference type="HOGENOM" id="CLU_1163853_0_0_2"/>
<feature type="transmembrane region" description="Helical" evidence="1">
    <location>
        <begin position="179"/>
        <end position="198"/>
    </location>
</feature>
<gene>
    <name evidence="2" type="ordered locus">TK0080</name>
</gene>
<evidence type="ECO:0000313" key="2">
    <source>
        <dbReference type="EMBL" id="BAD84269.1"/>
    </source>
</evidence>
<name>Q5JEH5_THEKO</name>
<evidence type="ECO:0000256" key="1">
    <source>
        <dbReference type="SAM" id="Phobius"/>
    </source>
</evidence>
<dbReference type="Proteomes" id="UP000000536">
    <property type="component" value="Chromosome"/>
</dbReference>
<feature type="transmembrane region" description="Helical" evidence="1">
    <location>
        <begin position="218"/>
        <end position="236"/>
    </location>
</feature>
<evidence type="ECO:0000313" key="3">
    <source>
        <dbReference type="Proteomes" id="UP000000536"/>
    </source>
</evidence>
<keyword evidence="3" id="KW-1185">Reference proteome</keyword>
<dbReference type="KEGG" id="tko:TK0080"/>
<dbReference type="AlphaFoldDB" id="Q5JEH5"/>
<dbReference type="eggNOG" id="ENOG502N559">
    <property type="taxonomic scope" value="Archaea"/>
</dbReference>
<accession>Q5JEH5</accession>
<dbReference type="GeneID" id="78446585"/>
<keyword evidence="1" id="KW-0472">Membrane</keyword>
<feature type="transmembrane region" description="Helical" evidence="1">
    <location>
        <begin position="12"/>
        <end position="32"/>
    </location>
</feature>
<feature type="transmembrane region" description="Helical" evidence="1">
    <location>
        <begin position="143"/>
        <end position="172"/>
    </location>
</feature>
<sequence length="238" mass="26033">MYNPSLAAATSQAVMLSVFVVVAAFFAYFIASRRADIFGAILLMLLSIFLAKNYYYLVYAAGAMLVLATVAYITSYDEGTVSGALFWAGIGLFTSLMIFYVMPETIKMGQDQAFVYIVLIPSFLIVLISDWKGKFNFEWENALAILIPVAFALAFVSMVGVSHIIWGAAIMLFGVILEYLNAGFASTVAFVSGFIIWLDDVIGYSLYPNYGNTAALHLLGPVGASLVLIYIYLLVWGD</sequence>
<dbReference type="EMBL" id="AP006878">
    <property type="protein sequence ID" value="BAD84269.1"/>
    <property type="molecule type" value="Genomic_DNA"/>
</dbReference>
<keyword evidence="1" id="KW-0812">Transmembrane</keyword>
<dbReference type="STRING" id="69014.TK0080"/>
<feature type="transmembrane region" description="Helical" evidence="1">
    <location>
        <begin position="53"/>
        <end position="74"/>
    </location>
</feature>